<evidence type="ECO:0000256" key="2">
    <source>
        <dbReference type="ARBA" id="ARBA00022448"/>
    </source>
</evidence>
<reference evidence="8 9" key="1">
    <citation type="journal article" date="2009" name="PLoS Genet.">
        <title>Genomic analysis of the basal lineage fungus Rhizopus oryzae reveals a whole-genome duplication.</title>
        <authorList>
            <person name="Ma L.-J."/>
            <person name="Ibrahim A.S."/>
            <person name="Skory C."/>
            <person name="Grabherr M.G."/>
            <person name="Burger G."/>
            <person name="Butler M."/>
            <person name="Elias M."/>
            <person name="Idnurm A."/>
            <person name="Lang B.F."/>
            <person name="Sone T."/>
            <person name="Abe A."/>
            <person name="Calvo S.E."/>
            <person name="Corrochano L.M."/>
            <person name="Engels R."/>
            <person name="Fu J."/>
            <person name="Hansberg W."/>
            <person name="Kim J.-M."/>
            <person name="Kodira C.D."/>
            <person name="Koehrsen M.J."/>
            <person name="Liu B."/>
            <person name="Miranda-Saavedra D."/>
            <person name="O'Leary S."/>
            <person name="Ortiz-Castellanos L."/>
            <person name="Poulter R."/>
            <person name="Rodriguez-Romero J."/>
            <person name="Ruiz-Herrera J."/>
            <person name="Shen Y.-Q."/>
            <person name="Zeng Q."/>
            <person name="Galagan J."/>
            <person name="Birren B.W."/>
            <person name="Cuomo C.A."/>
            <person name="Wickes B.L."/>
        </authorList>
    </citation>
    <scope>NUCLEOTIDE SEQUENCE [LARGE SCALE GENOMIC DNA]</scope>
    <source>
        <strain evidence="9">RA 99-880 / ATCC MYA-4621 / FGSC 9543 / NRRL 43880</strain>
    </source>
</reference>
<dbReference type="GeneID" id="93612473"/>
<dbReference type="InterPro" id="IPR036259">
    <property type="entry name" value="MFS_trans_sf"/>
</dbReference>
<dbReference type="InParanoid" id="I1BX67"/>
<evidence type="ECO:0000256" key="3">
    <source>
        <dbReference type="ARBA" id="ARBA00022692"/>
    </source>
</evidence>
<dbReference type="RefSeq" id="XP_067516193.1">
    <property type="nucleotide sequence ID" value="XM_067660092.1"/>
</dbReference>
<feature type="transmembrane region" description="Helical" evidence="6">
    <location>
        <begin position="332"/>
        <end position="352"/>
    </location>
</feature>
<dbReference type="STRING" id="246409.I1BX67"/>
<dbReference type="GO" id="GO:0016020">
    <property type="term" value="C:membrane"/>
    <property type="evidence" value="ECO:0007669"/>
    <property type="project" value="UniProtKB-SubCell"/>
</dbReference>
<feature type="transmembrane region" description="Helical" evidence="6">
    <location>
        <begin position="132"/>
        <end position="155"/>
    </location>
</feature>
<name>I1BX67_RHIO9</name>
<evidence type="ECO:0000256" key="6">
    <source>
        <dbReference type="SAM" id="Phobius"/>
    </source>
</evidence>
<keyword evidence="2" id="KW-0813">Transport</keyword>
<organism evidence="8 9">
    <name type="scientific">Rhizopus delemar (strain RA 99-880 / ATCC MYA-4621 / FGSC 9543 / NRRL 43880)</name>
    <name type="common">Mucormycosis agent</name>
    <name type="synonym">Rhizopus arrhizus var. delemar</name>
    <dbReference type="NCBI Taxonomy" id="246409"/>
    <lineage>
        <taxon>Eukaryota</taxon>
        <taxon>Fungi</taxon>
        <taxon>Fungi incertae sedis</taxon>
        <taxon>Mucoromycota</taxon>
        <taxon>Mucoromycotina</taxon>
        <taxon>Mucoromycetes</taxon>
        <taxon>Mucorales</taxon>
        <taxon>Mucorineae</taxon>
        <taxon>Rhizopodaceae</taxon>
        <taxon>Rhizopus</taxon>
    </lineage>
</organism>
<protein>
    <recommendedName>
        <fullName evidence="7">Major facilitator superfamily (MFS) profile domain-containing protein</fullName>
    </recommendedName>
</protein>
<dbReference type="Proteomes" id="UP000009138">
    <property type="component" value="Unassembled WGS sequence"/>
</dbReference>
<keyword evidence="4 6" id="KW-1133">Transmembrane helix</keyword>
<dbReference type="Pfam" id="PF07690">
    <property type="entry name" value="MFS_1"/>
    <property type="match status" value="1"/>
</dbReference>
<evidence type="ECO:0000259" key="7">
    <source>
        <dbReference type="PROSITE" id="PS50850"/>
    </source>
</evidence>
<dbReference type="GO" id="GO:0022857">
    <property type="term" value="F:transmembrane transporter activity"/>
    <property type="evidence" value="ECO:0007669"/>
    <property type="project" value="InterPro"/>
</dbReference>
<dbReference type="SUPFAM" id="SSF103473">
    <property type="entry name" value="MFS general substrate transporter"/>
    <property type="match status" value="1"/>
</dbReference>
<dbReference type="AlphaFoldDB" id="I1BX67"/>
<feature type="transmembrane region" description="Helical" evidence="6">
    <location>
        <begin position="268"/>
        <end position="287"/>
    </location>
</feature>
<keyword evidence="9" id="KW-1185">Reference proteome</keyword>
<dbReference type="InterPro" id="IPR020846">
    <property type="entry name" value="MFS_dom"/>
</dbReference>
<keyword evidence="5 6" id="KW-0472">Membrane</keyword>
<dbReference type="FunFam" id="1.20.1250.20:FF:000018">
    <property type="entry name" value="MFS transporter permease"/>
    <property type="match status" value="1"/>
</dbReference>
<gene>
    <name evidence="8" type="ORF">RO3G_05502</name>
</gene>
<feature type="transmembrane region" description="Helical" evidence="6">
    <location>
        <begin position="200"/>
        <end position="222"/>
    </location>
</feature>
<dbReference type="OMA" id="CIFYFVD"/>
<dbReference type="OrthoDB" id="2985014at2759"/>
<evidence type="ECO:0000256" key="4">
    <source>
        <dbReference type="ARBA" id="ARBA00022989"/>
    </source>
</evidence>
<accession>I1BX67</accession>
<dbReference type="VEuPathDB" id="FungiDB:RO3G_05502"/>
<evidence type="ECO:0000256" key="5">
    <source>
        <dbReference type="ARBA" id="ARBA00023136"/>
    </source>
</evidence>
<dbReference type="eggNOG" id="KOG2533">
    <property type="taxonomic scope" value="Eukaryota"/>
</dbReference>
<dbReference type="PANTHER" id="PTHR43791:SF36">
    <property type="entry name" value="TRANSPORTER, PUTATIVE (AFU_ORTHOLOGUE AFUA_6G08340)-RELATED"/>
    <property type="match status" value="1"/>
</dbReference>
<feature type="transmembrane region" description="Helical" evidence="6">
    <location>
        <begin position="307"/>
        <end position="325"/>
    </location>
</feature>
<sequence>MDTIELQEDFDLIQTRSSSQTCVDNANKEEKNITRTIDRHMMPLLCLFYFMDYLDRANIGNATLAGIQDDLHLTPKQLSTAISGFYITYILFEVPSNIVLKRVNAVKWLSLIMLIWGIMTLAMAFSKDFASLFALRLLLGAAESGYIPGILYLMSKAYKPRQLTTRVAMLLCMSSLSGVVSGPIAYATSFLDGNLGLNGWQYLFILEGAPTICLSVLSYFCLFDDIQNVSWLTGEQKEIHKLYMQTEENNAHVNTKTIVKACLNWKTALFSTTYALSAIIFTSYQVFTPIIIDGFGFPVLTSQLLSAPPNVLQLMSILLGGYLTDRYKNKRGLVITIGFSIAALGFLLLGLLEIDGTQPM</sequence>
<evidence type="ECO:0000256" key="1">
    <source>
        <dbReference type="ARBA" id="ARBA00004141"/>
    </source>
</evidence>
<dbReference type="PANTHER" id="PTHR43791">
    <property type="entry name" value="PERMEASE-RELATED"/>
    <property type="match status" value="1"/>
</dbReference>
<evidence type="ECO:0000313" key="9">
    <source>
        <dbReference type="Proteomes" id="UP000009138"/>
    </source>
</evidence>
<comment type="subcellular location">
    <subcellularLocation>
        <location evidence="1">Membrane</location>
        <topology evidence="1">Multi-pass membrane protein</topology>
    </subcellularLocation>
</comment>
<dbReference type="PROSITE" id="PS50850">
    <property type="entry name" value="MFS"/>
    <property type="match status" value="1"/>
</dbReference>
<proteinExistence type="predicted"/>
<feature type="transmembrane region" description="Helical" evidence="6">
    <location>
        <begin position="167"/>
        <end position="188"/>
    </location>
</feature>
<keyword evidence="3 6" id="KW-0812">Transmembrane</keyword>
<feature type="transmembrane region" description="Helical" evidence="6">
    <location>
        <begin position="108"/>
        <end position="126"/>
    </location>
</feature>
<feature type="domain" description="Major facilitator superfamily (MFS) profile" evidence="7">
    <location>
        <begin position="41"/>
        <end position="360"/>
    </location>
</feature>
<dbReference type="InterPro" id="IPR011701">
    <property type="entry name" value="MFS"/>
</dbReference>
<evidence type="ECO:0000313" key="8">
    <source>
        <dbReference type="EMBL" id="EIE80797.1"/>
    </source>
</evidence>
<dbReference type="EMBL" id="CH476734">
    <property type="protein sequence ID" value="EIE80797.1"/>
    <property type="molecule type" value="Genomic_DNA"/>
</dbReference>
<dbReference type="Gene3D" id="1.20.1250.20">
    <property type="entry name" value="MFS general substrate transporter like domains"/>
    <property type="match status" value="2"/>
</dbReference>